<keyword evidence="1" id="KW-0472">Membrane</keyword>
<keyword evidence="2" id="KW-0732">Signal</keyword>
<dbReference type="AlphaFoldDB" id="A0A811TYF6"/>
<evidence type="ECO:0000313" key="3">
    <source>
        <dbReference type="EMBL" id="CAD6991812.1"/>
    </source>
</evidence>
<comment type="caution">
    <text evidence="3">The sequence shown here is derived from an EMBL/GenBank/DDBJ whole genome shotgun (WGS) entry which is preliminary data.</text>
</comment>
<keyword evidence="1" id="KW-1133">Transmembrane helix</keyword>
<gene>
    <name evidence="3" type="ORF">CCAP1982_LOCUS713</name>
</gene>
<dbReference type="EMBL" id="CAJHJT010000001">
    <property type="protein sequence ID" value="CAD6991812.1"/>
    <property type="molecule type" value="Genomic_DNA"/>
</dbReference>
<name>A0A811TYF6_CERCA</name>
<dbReference type="Proteomes" id="UP000606786">
    <property type="component" value="Unassembled WGS sequence"/>
</dbReference>
<protein>
    <submittedName>
        <fullName evidence="3">(Mediterranean fruit fly) hypothetical protein</fullName>
    </submittedName>
</protein>
<feature type="chain" id="PRO_5032656325" evidence="2">
    <location>
        <begin position="22"/>
        <end position="117"/>
    </location>
</feature>
<sequence length="117" mass="13117">MFFLQLIFCICLQRLSKRVFASCLAATFPALSSKFGERSTAPHGAFQLIHHFLRDVQCALAFPTQLSTFLLATFSATAVVVVALVARHVAPSNYNRLLTNFLLFPSQQKIQKKRSKL</sequence>
<keyword evidence="4" id="KW-1185">Reference proteome</keyword>
<evidence type="ECO:0000256" key="1">
    <source>
        <dbReference type="SAM" id="Phobius"/>
    </source>
</evidence>
<proteinExistence type="predicted"/>
<evidence type="ECO:0000256" key="2">
    <source>
        <dbReference type="SAM" id="SignalP"/>
    </source>
</evidence>
<accession>A0A811TYF6</accession>
<keyword evidence="1" id="KW-0812">Transmembrane</keyword>
<organism evidence="3 4">
    <name type="scientific">Ceratitis capitata</name>
    <name type="common">Mediterranean fruit fly</name>
    <name type="synonym">Tephritis capitata</name>
    <dbReference type="NCBI Taxonomy" id="7213"/>
    <lineage>
        <taxon>Eukaryota</taxon>
        <taxon>Metazoa</taxon>
        <taxon>Ecdysozoa</taxon>
        <taxon>Arthropoda</taxon>
        <taxon>Hexapoda</taxon>
        <taxon>Insecta</taxon>
        <taxon>Pterygota</taxon>
        <taxon>Neoptera</taxon>
        <taxon>Endopterygota</taxon>
        <taxon>Diptera</taxon>
        <taxon>Brachycera</taxon>
        <taxon>Muscomorpha</taxon>
        <taxon>Tephritoidea</taxon>
        <taxon>Tephritidae</taxon>
        <taxon>Ceratitis</taxon>
        <taxon>Ceratitis</taxon>
    </lineage>
</organism>
<feature type="transmembrane region" description="Helical" evidence="1">
    <location>
        <begin position="69"/>
        <end position="86"/>
    </location>
</feature>
<reference evidence="3" key="1">
    <citation type="submission" date="2020-11" db="EMBL/GenBank/DDBJ databases">
        <authorList>
            <person name="Whitehead M."/>
        </authorList>
    </citation>
    <scope>NUCLEOTIDE SEQUENCE</scope>
    <source>
        <strain evidence="3">EGII</strain>
    </source>
</reference>
<feature type="signal peptide" evidence="2">
    <location>
        <begin position="1"/>
        <end position="21"/>
    </location>
</feature>
<evidence type="ECO:0000313" key="4">
    <source>
        <dbReference type="Proteomes" id="UP000606786"/>
    </source>
</evidence>